<organism evidence="6 7">
    <name type="scientific">Gossypium raimondii</name>
    <name type="common">Peruvian cotton</name>
    <name type="synonym">Gossypium klotzschianum subsp. raimondii</name>
    <dbReference type="NCBI Taxonomy" id="29730"/>
    <lineage>
        <taxon>Eukaryota</taxon>
        <taxon>Viridiplantae</taxon>
        <taxon>Streptophyta</taxon>
        <taxon>Embryophyta</taxon>
        <taxon>Tracheophyta</taxon>
        <taxon>Spermatophyta</taxon>
        <taxon>Magnoliopsida</taxon>
        <taxon>eudicotyledons</taxon>
        <taxon>Gunneridae</taxon>
        <taxon>Pentapetalae</taxon>
        <taxon>rosids</taxon>
        <taxon>malvids</taxon>
        <taxon>Malvales</taxon>
        <taxon>Malvaceae</taxon>
        <taxon>Malvoideae</taxon>
        <taxon>Gossypium</taxon>
    </lineage>
</organism>
<dbReference type="OMA" id="NTINQXA"/>
<keyword evidence="7" id="KW-1185">Reference proteome</keyword>
<dbReference type="STRING" id="29730.A0A0D2T958"/>
<dbReference type="EMBL" id="CM001750">
    <property type="protein sequence ID" value="KJB72263.1"/>
    <property type="molecule type" value="Genomic_DNA"/>
</dbReference>
<name>A0A0D2T958_GOSRA</name>
<dbReference type="CDD" id="cd23767">
    <property type="entry name" value="IQCD"/>
    <property type="match status" value="1"/>
</dbReference>
<comment type="subunit">
    <text evidence="3">Binds to multiple calmodulin (CaM) in the presence of Ca(2+) and CaM-like proteins.</text>
</comment>
<protein>
    <recommendedName>
        <fullName evidence="5">DUF4005 domain-containing protein</fullName>
    </recommendedName>
</protein>
<dbReference type="InterPro" id="IPR000048">
    <property type="entry name" value="IQ_motif_EF-hand-BS"/>
</dbReference>
<dbReference type="PANTHER" id="PTHR32295">
    <property type="entry name" value="IQ-DOMAIN 5-RELATED"/>
    <property type="match status" value="1"/>
</dbReference>
<dbReference type="Pfam" id="PF00612">
    <property type="entry name" value="IQ"/>
    <property type="match status" value="1"/>
</dbReference>
<dbReference type="Pfam" id="PF13178">
    <property type="entry name" value="DUF4005"/>
    <property type="match status" value="1"/>
</dbReference>
<evidence type="ECO:0000256" key="1">
    <source>
        <dbReference type="ARBA" id="ARBA00022860"/>
    </source>
</evidence>
<accession>A0A0D2T958</accession>
<proteinExistence type="inferred from homology"/>
<evidence type="ECO:0000256" key="4">
    <source>
        <dbReference type="SAM" id="MobiDB-lite"/>
    </source>
</evidence>
<reference evidence="6 7" key="1">
    <citation type="journal article" date="2012" name="Nature">
        <title>Repeated polyploidization of Gossypium genomes and the evolution of spinnable cotton fibres.</title>
        <authorList>
            <person name="Paterson A.H."/>
            <person name="Wendel J.F."/>
            <person name="Gundlach H."/>
            <person name="Guo H."/>
            <person name="Jenkins J."/>
            <person name="Jin D."/>
            <person name="Llewellyn D."/>
            <person name="Showmaker K.C."/>
            <person name="Shu S."/>
            <person name="Udall J."/>
            <person name="Yoo M.J."/>
            <person name="Byers R."/>
            <person name="Chen W."/>
            <person name="Doron-Faigenboim A."/>
            <person name="Duke M.V."/>
            <person name="Gong L."/>
            <person name="Grimwood J."/>
            <person name="Grover C."/>
            <person name="Grupp K."/>
            <person name="Hu G."/>
            <person name="Lee T.H."/>
            <person name="Li J."/>
            <person name="Lin L."/>
            <person name="Liu T."/>
            <person name="Marler B.S."/>
            <person name="Page J.T."/>
            <person name="Roberts A.W."/>
            <person name="Romanel E."/>
            <person name="Sanders W.S."/>
            <person name="Szadkowski E."/>
            <person name="Tan X."/>
            <person name="Tang H."/>
            <person name="Xu C."/>
            <person name="Wang J."/>
            <person name="Wang Z."/>
            <person name="Zhang D."/>
            <person name="Zhang L."/>
            <person name="Ashrafi H."/>
            <person name="Bedon F."/>
            <person name="Bowers J.E."/>
            <person name="Brubaker C.L."/>
            <person name="Chee P.W."/>
            <person name="Das S."/>
            <person name="Gingle A.R."/>
            <person name="Haigler C.H."/>
            <person name="Harker D."/>
            <person name="Hoffmann L.V."/>
            <person name="Hovav R."/>
            <person name="Jones D.C."/>
            <person name="Lemke C."/>
            <person name="Mansoor S."/>
            <person name="ur Rahman M."/>
            <person name="Rainville L.N."/>
            <person name="Rambani A."/>
            <person name="Reddy U.K."/>
            <person name="Rong J.K."/>
            <person name="Saranga Y."/>
            <person name="Scheffler B.E."/>
            <person name="Scheffler J.A."/>
            <person name="Stelly D.M."/>
            <person name="Triplett B.A."/>
            <person name="Van Deynze A."/>
            <person name="Vaslin M.F."/>
            <person name="Waghmare V.N."/>
            <person name="Walford S.A."/>
            <person name="Wright R.J."/>
            <person name="Zaki E.A."/>
            <person name="Zhang T."/>
            <person name="Dennis E.S."/>
            <person name="Mayer K.F."/>
            <person name="Peterson D.G."/>
            <person name="Rokhsar D.S."/>
            <person name="Wang X."/>
            <person name="Schmutz J."/>
        </authorList>
    </citation>
    <scope>NUCLEOTIDE SEQUENCE [LARGE SCALE GENOMIC DNA]</scope>
</reference>
<dbReference type="InterPro" id="IPR025064">
    <property type="entry name" value="DUF4005"/>
</dbReference>
<evidence type="ECO:0000256" key="3">
    <source>
        <dbReference type="ARBA" id="ARBA00024378"/>
    </source>
</evidence>
<dbReference type="PROSITE" id="PS50096">
    <property type="entry name" value="IQ"/>
    <property type="match status" value="2"/>
</dbReference>
<dbReference type="PANTHER" id="PTHR32295:SF45">
    <property type="entry name" value="PROTEIN IQ-DOMAIN 19"/>
    <property type="match status" value="1"/>
</dbReference>
<dbReference type="AlphaFoldDB" id="A0A0D2T958"/>
<evidence type="ECO:0000259" key="5">
    <source>
        <dbReference type="Pfam" id="PF13178"/>
    </source>
</evidence>
<dbReference type="Gramene" id="KJB72263">
    <property type="protein sequence ID" value="KJB72263"/>
    <property type="gene ID" value="B456_011G167700"/>
</dbReference>
<feature type="domain" description="DUF4005" evidence="5">
    <location>
        <begin position="236"/>
        <end position="327"/>
    </location>
</feature>
<feature type="compositionally biased region" description="Basic and acidic residues" evidence="4">
    <location>
        <begin position="283"/>
        <end position="306"/>
    </location>
</feature>
<feature type="region of interest" description="Disordered" evidence="4">
    <location>
        <begin position="283"/>
        <end position="308"/>
    </location>
</feature>
<gene>
    <name evidence="6" type="ORF">B456_011G167700</name>
</gene>
<keyword evidence="1" id="KW-0112">Calmodulin-binding</keyword>
<dbReference type="Gene3D" id="1.20.5.190">
    <property type="match status" value="1"/>
</dbReference>
<sequence length="370" mass="41451">MGKTGKWLKSFLTCKKVKEKEKGKYASNQKSLVALENSTTISIPSTYSKEKKRWSFRRSSATLMPTKGINSTEQAPTTPPPSDAMAVAVATVAPADVPIAAVIHLTATATEKVGVAEEAAVTKIQSIFRSYLARKALNALKGLVKLQALIRGHLIDREMKENIKIEEIDLGDSKGCLMSRNNYSYHSQEERVVEHRFSSHYPSSRACFKQENYQLSSPPSALTDMSPRACSGHFEDYSFTPSKSSPRNYSNISKPPLALQRTEYVESTSYKYPLFPNYMAKTESSRAKSRSQSETKSRQDSFERQPTRTVRMQRSFSLIGATAQNHQYTWSIKLDRSIVSLKDSEYGSTSIVLTSINYCRPLVAYNVSMK</sequence>
<evidence type="ECO:0000313" key="7">
    <source>
        <dbReference type="Proteomes" id="UP000032304"/>
    </source>
</evidence>
<dbReference type="eggNOG" id="ENOG502QS5R">
    <property type="taxonomic scope" value="Eukaryota"/>
</dbReference>
<evidence type="ECO:0000256" key="2">
    <source>
        <dbReference type="ARBA" id="ARBA00024341"/>
    </source>
</evidence>
<evidence type="ECO:0000313" key="6">
    <source>
        <dbReference type="EMBL" id="KJB72263.1"/>
    </source>
</evidence>
<dbReference type="GO" id="GO:0005516">
    <property type="term" value="F:calmodulin binding"/>
    <property type="evidence" value="ECO:0007669"/>
    <property type="project" value="UniProtKB-KW"/>
</dbReference>
<comment type="similarity">
    <text evidence="2">Belongs to the IQD family.</text>
</comment>
<dbReference type="Proteomes" id="UP000032304">
    <property type="component" value="Chromosome 11"/>
</dbReference>